<evidence type="ECO:0000256" key="5">
    <source>
        <dbReference type="SAM" id="MobiDB-lite"/>
    </source>
</evidence>
<evidence type="ECO:0000259" key="6">
    <source>
        <dbReference type="PROSITE" id="PS50847"/>
    </source>
</evidence>
<dbReference type="InterPro" id="IPR019931">
    <property type="entry name" value="LPXTG_anchor"/>
</dbReference>
<dbReference type="Gene3D" id="3.10.20.320">
    <property type="entry name" value="Putative peptidoglycan bound protein (lpxtg motif)"/>
    <property type="match status" value="1"/>
</dbReference>
<keyword evidence="8" id="KW-1185">Reference proteome</keyword>
<comment type="caution">
    <text evidence="7">The sequence shown here is derived from an EMBL/GenBank/DDBJ whole genome shotgun (WGS) entry which is preliminary data.</text>
</comment>
<reference evidence="7 8" key="1">
    <citation type="journal article" date="2023" name="Int. J. Syst. Evol. Microbiol.">
        <title>Streptococcus sciuri sp. nov., Staphylococcus marylandisciuri sp. nov. and Staphylococcus americanisciuri sp. nov., isolated from faeces of eastern grey squirrel (Sciurus carolinensis).</title>
        <authorList>
            <person name="Volokhov D.V."/>
            <person name="Zagorodnyaya T.A."/>
            <person name="Furtak V.A."/>
            <person name="Nattanmai G."/>
            <person name="Randall L."/>
            <person name="Jose S."/>
            <person name="Gao Y."/>
            <person name="Eisenberg T."/>
            <person name="Delmonte P."/>
            <person name="Blom J."/>
            <person name="Mitchell K.K."/>
        </authorList>
    </citation>
    <scope>NUCLEOTIDE SEQUENCE [LARGE SCALE GENOMIC DNA]</scope>
    <source>
        <strain evidence="7 8">SQ9-PEA</strain>
    </source>
</reference>
<protein>
    <submittedName>
        <fullName evidence="7">LPXTG cell wall anchor domain-containing protein</fullName>
    </submittedName>
</protein>
<feature type="region of interest" description="Disordered" evidence="5">
    <location>
        <begin position="41"/>
        <end position="109"/>
    </location>
</feature>
<evidence type="ECO:0000313" key="7">
    <source>
        <dbReference type="EMBL" id="MCS4488971.1"/>
    </source>
</evidence>
<dbReference type="PROSITE" id="PS50847">
    <property type="entry name" value="GRAM_POS_ANCHORING"/>
    <property type="match status" value="1"/>
</dbReference>
<sequence>PATITTADGKTYELVPELTSGQETGTVVPGNTDVTYVYKEVKKQPGVPNNENKPNPEKPNKDSKMTPHKDNTPVEDDSDMQSPKAKAPSTVNKQSVLPSTGEEDSTTATVGGLALLLGALGLAGKRRRKN</sequence>
<evidence type="ECO:0000313" key="8">
    <source>
        <dbReference type="Proteomes" id="UP001206548"/>
    </source>
</evidence>
<dbReference type="EMBL" id="JANUXX010000018">
    <property type="protein sequence ID" value="MCS4488971.1"/>
    <property type="molecule type" value="Genomic_DNA"/>
</dbReference>
<feature type="compositionally biased region" description="Basic and acidic residues" evidence="5">
    <location>
        <begin position="54"/>
        <end position="72"/>
    </location>
</feature>
<keyword evidence="4" id="KW-0572">Peptidoglycan-anchor</keyword>
<feature type="compositionally biased region" description="Polar residues" evidence="5">
    <location>
        <begin position="89"/>
        <end position="98"/>
    </location>
</feature>
<feature type="non-terminal residue" evidence="7">
    <location>
        <position position="1"/>
    </location>
</feature>
<organism evidence="7 8">
    <name type="scientific">Streptococcus sciuri</name>
    <dbReference type="NCBI Taxonomy" id="2973939"/>
    <lineage>
        <taxon>Bacteria</taxon>
        <taxon>Bacillati</taxon>
        <taxon>Bacillota</taxon>
        <taxon>Bacilli</taxon>
        <taxon>Lactobacillales</taxon>
        <taxon>Streptococcaceae</taxon>
        <taxon>Streptococcus</taxon>
    </lineage>
</organism>
<name>A0ABT2F907_9STRE</name>
<evidence type="ECO:0000256" key="3">
    <source>
        <dbReference type="ARBA" id="ARBA00022729"/>
    </source>
</evidence>
<evidence type="ECO:0000256" key="1">
    <source>
        <dbReference type="ARBA" id="ARBA00022512"/>
    </source>
</evidence>
<keyword evidence="3" id="KW-0732">Signal</keyword>
<keyword evidence="2" id="KW-0964">Secreted</keyword>
<keyword evidence="1" id="KW-0134">Cell wall</keyword>
<evidence type="ECO:0000256" key="4">
    <source>
        <dbReference type="ARBA" id="ARBA00023088"/>
    </source>
</evidence>
<dbReference type="NCBIfam" id="TIGR01167">
    <property type="entry name" value="LPXTG_anchor"/>
    <property type="match status" value="1"/>
</dbReference>
<feature type="domain" description="Gram-positive cocci surface proteins LPxTG" evidence="6">
    <location>
        <begin position="97"/>
        <end position="130"/>
    </location>
</feature>
<dbReference type="RefSeq" id="WP_259139444.1">
    <property type="nucleotide sequence ID" value="NZ_JANUXX010000018.1"/>
</dbReference>
<dbReference type="Proteomes" id="UP001206548">
    <property type="component" value="Unassembled WGS sequence"/>
</dbReference>
<dbReference type="Pfam" id="PF00746">
    <property type="entry name" value="Gram_pos_anchor"/>
    <property type="match status" value="1"/>
</dbReference>
<gene>
    <name evidence="7" type="ORF">NXS10_08535</name>
</gene>
<proteinExistence type="predicted"/>
<evidence type="ECO:0000256" key="2">
    <source>
        <dbReference type="ARBA" id="ARBA00022525"/>
    </source>
</evidence>
<accession>A0ABT2F907</accession>